<gene>
    <name evidence="2" type="ORF">WN944_001047</name>
</gene>
<comment type="caution">
    <text evidence="2">The sequence shown here is derived from an EMBL/GenBank/DDBJ whole genome shotgun (WGS) entry which is preliminary data.</text>
</comment>
<accession>A0AAP0MDX7</accession>
<feature type="compositionally biased region" description="Polar residues" evidence="1">
    <location>
        <begin position="78"/>
        <end position="95"/>
    </location>
</feature>
<name>A0AAP0MDX7_9ROSI</name>
<dbReference type="EMBL" id="JBCGBO010000004">
    <property type="protein sequence ID" value="KAK9208687.1"/>
    <property type="molecule type" value="Genomic_DNA"/>
</dbReference>
<keyword evidence="3" id="KW-1185">Reference proteome</keyword>
<evidence type="ECO:0000256" key="1">
    <source>
        <dbReference type="SAM" id="MobiDB-lite"/>
    </source>
</evidence>
<evidence type="ECO:0000313" key="2">
    <source>
        <dbReference type="EMBL" id="KAK9208687.1"/>
    </source>
</evidence>
<organism evidence="2 3">
    <name type="scientific">Citrus x changshan-huyou</name>
    <dbReference type="NCBI Taxonomy" id="2935761"/>
    <lineage>
        <taxon>Eukaryota</taxon>
        <taxon>Viridiplantae</taxon>
        <taxon>Streptophyta</taxon>
        <taxon>Embryophyta</taxon>
        <taxon>Tracheophyta</taxon>
        <taxon>Spermatophyta</taxon>
        <taxon>Magnoliopsida</taxon>
        <taxon>eudicotyledons</taxon>
        <taxon>Gunneridae</taxon>
        <taxon>Pentapetalae</taxon>
        <taxon>rosids</taxon>
        <taxon>malvids</taxon>
        <taxon>Sapindales</taxon>
        <taxon>Rutaceae</taxon>
        <taxon>Aurantioideae</taxon>
        <taxon>Citrus</taxon>
    </lineage>
</organism>
<evidence type="ECO:0000313" key="3">
    <source>
        <dbReference type="Proteomes" id="UP001428341"/>
    </source>
</evidence>
<proteinExistence type="predicted"/>
<dbReference type="Proteomes" id="UP001428341">
    <property type="component" value="Unassembled WGS sequence"/>
</dbReference>
<reference evidence="2 3" key="1">
    <citation type="submission" date="2024-05" db="EMBL/GenBank/DDBJ databases">
        <title>Haplotype-resolved chromosome-level genome assembly of Huyou (Citrus changshanensis).</title>
        <authorList>
            <person name="Miao C."/>
            <person name="Chen W."/>
            <person name="Wu Y."/>
            <person name="Wang L."/>
            <person name="Zhao S."/>
            <person name="Grierson D."/>
            <person name="Xu C."/>
            <person name="Chen K."/>
        </authorList>
    </citation>
    <scope>NUCLEOTIDE SEQUENCE [LARGE SCALE GENOMIC DNA]</scope>
    <source>
        <strain evidence="2">01-14</strain>
        <tissue evidence="2">Leaf</tissue>
    </source>
</reference>
<dbReference type="AlphaFoldDB" id="A0AAP0MDX7"/>
<protein>
    <submittedName>
        <fullName evidence="2">Uncharacterized protein</fullName>
    </submittedName>
</protein>
<feature type="region of interest" description="Disordered" evidence="1">
    <location>
        <begin position="71"/>
        <end position="95"/>
    </location>
</feature>
<sequence>METKQETDENIFAVSLQRESGNINAVRLRHNFVRSGTCEKRNDPYHQQFTRQVTVAVGMRVGDEQRRQIRFVKDEQQQQRGRNSSSEGVTTSVFD</sequence>